<sequence>MYNWSTNEKALKKNKEHYAIWRLEQMVNFGLHGKKLKISELRKYWDKLQIDPVRRQFLQLFLHGKRNP</sequence>
<evidence type="ECO:0000313" key="1">
    <source>
        <dbReference type="EMBL" id="OHA63924.1"/>
    </source>
</evidence>
<comment type="caution">
    <text evidence="1">The sequence shown here is derived from an EMBL/GenBank/DDBJ whole genome shotgun (WGS) entry which is preliminary data.</text>
</comment>
<gene>
    <name evidence="1" type="ORF">A2843_01260</name>
</gene>
<protein>
    <submittedName>
        <fullName evidence="1">Uncharacterized protein</fullName>
    </submittedName>
</protein>
<organism evidence="1 2">
    <name type="scientific">Candidatus Wildermuthbacteria bacterium RIFCSPHIGHO2_01_FULL_48_27b</name>
    <dbReference type="NCBI Taxonomy" id="1802447"/>
    <lineage>
        <taxon>Bacteria</taxon>
        <taxon>Candidatus Wildermuthiibacteriota</taxon>
    </lineage>
</organism>
<proteinExistence type="predicted"/>
<dbReference type="Proteomes" id="UP000178170">
    <property type="component" value="Unassembled WGS sequence"/>
</dbReference>
<evidence type="ECO:0000313" key="2">
    <source>
        <dbReference type="Proteomes" id="UP000178170"/>
    </source>
</evidence>
<accession>A0A1G2QTI4</accession>
<dbReference type="EMBL" id="MHTS01000024">
    <property type="protein sequence ID" value="OHA63924.1"/>
    <property type="molecule type" value="Genomic_DNA"/>
</dbReference>
<name>A0A1G2QTI4_9BACT</name>
<dbReference type="AlphaFoldDB" id="A0A1G2QTI4"/>
<reference evidence="1 2" key="1">
    <citation type="journal article" date="2016" name="Nat. Commun.">
        <title>Thousands of microbial genomes shed light on interconnected biogeochemical processes in an aquifer system.</title>
        <authorList>
            <person name="Anantharaman K."/>
            <person name="Brown C.T."/>
            <person name="Hug L.A."/>
            <person name="Sharon I."/>
            <person name="Castelle C.J."/>
            <person name="Probst A.J."/>
            <person name="Thomas B.C."/>
            <person name="Singh A."/>
            <person name="Wilkins M.J."/>
            <person name="Karaoz U."/>
            <person name="Brodie E.L."/>
            <person name="Williams K.H."/>
            <person name="Hubbard S.S."/>
            <person name="Banfield J.F."/>
        </authorList>
    </citation>
    <scope>NUCLEOTIDE SEQUENCE [LARGE SCALE GENOMIC DNA]</scope>
</reference>